<dbReference type="InterPro" id="IPR011990">
    <property type="entry name" value="TPR-like_helical_dom_sf"/>
</dbReference>
<dbReference type="EMBL" id="RXLQ01000009">
    <property type="protein sequence ID" value="RSZ57590.1"/>
    <property type="molecule type" value="Genomic_DNA"/>
</dbReference>
<evidence type="ECO:0000256" key="1">
    <source>
        <dbReference type="SAM" id="SignalP"/>
    </source>
</evidence>
<proteinExistence type="predicted"/>
<organism evidence="2 3">
    <name type="scientific">Massilia atriviolacea</name>
    <dbReference type="NCBI Taxonomy" id="2495579"/>
    <lineage>
        <taxon>Bacteria</taxon>
        <taxon>Pseudomonadati</taxon>
        <taxon>Pseudomonadota</taxon>
        <taxon>Betaproteobacteria</taxon>
        <taxon>Burkholderiales</taxon>
        <taxon>Oxalobacteraceae</taxon>
        <taxon>Telluria group</taxon>
        <taxon>Massilia</taxon>
    </lineage>
</organism>
<dbReference type="Pfam" id="PF13174">
    <property type="entry name" value="TPR_6"/>
    <property type="match status" value="1"/>
</dbReference>
<reference evidence="2 3" key="1">
    <citation type="submission" date="2018-12" db="EMBL/GenBank/DDBJ databases">
        <authorList>
            <person name="Yang E."/>
        </authorList>
    </citation>
    <scope>NUCLEOTIDE SEQUENCE [LARGE SCALE GENOMIC DNA]</scope>
    <source>
        <strain evidence="2 3">SOD</strain>
    </source>
</reference>
<feature type="chain" id="PRO_5019496682" evidence="1">
    <location>
        <begin position="21"/>
        <end position="413"/>
    </location>
</feature>
<accession>A0A430HJA9</accession>
<dbReference type="SUPFAM" id="SSF48452">
    <property type="entry name" value="TPR-like"/>
    <property type="match status" value="2"/>
</dbReference>
<gene>
    <name evidence="2" type="ORF">EJB06_18025</name>
</gene>
<evidence type="ECO:0000313" key="2">
    <source>
        <dbReference type="EMBL" id="RSZ57590.1"/>
    </source>
</evidence>
<dbReference type="Proteomes" id="UP000278085">
    <property type="component" value="Unassembled WGS sequence"/>
</dbReference>
<evidence type="ECO:0000313" key="3">
    <source>
        <dbReference type="Proteomes" id="UP000278085"/>
    </source>
</evidence>
<sequence length="413" mass="44300">MIKSRLAHLGLAMAALGFTAATPVVGLSTAYAAEAVRAEIGGPLQAAQKMMQAGRAKEALNELRKLDGKNPTANEQYLIERVRAAAASTAGDYDTAARSFEKLIDSGKLSASERANFSEGLIGIYMRAKEFGKANAAIQKSLKERDDPKLRAYLIQNYMAMGNTAEATRLLEADLRSYDKSGRTPPEEPLQMMANLQNKSGDKAGYVNTIEKLAAHYPKASYWADLLNRIVSKPGFADRLRVDVSRLQLANNLLKKPSEYMELAQLVLRDGAAAEAVKIVDKGYKAGILGVGADAPRHQRLKDLADKTLADFNKNLAASEAALQKAADNDGLVSLGYAMVQAGQAEKGLAMMEKAIAAGSLKRPDDAKLRLGQAYAAAGQKAKAITTLKSVGGKDGTAELARYWIMAINHPMA</sequence>
<name>A0A430HJA9_9BURK</name>
<dbReference type="Gene3D" id="1.25.40.10">
    <property type="entry name" value="Tetratricopeptide repeat domain"/>
    <property type="match status" value="1"/>
</dbReference>
<dbReference type="InterPro" id="IPR019734">
    <property type="entry name" value="TPR_rpt"/>
</dbReference>
<comment type="caution">
    <text evidence="2">The sequence shown here is derived from an EMBL/GenBank/DDBJ whole genome shotgun (WGS) entry which is preliminary data.</text>
</comment>
<keyword evidence="3" id="KW-1185">Reference proteome</keyword>
<protein>
    <submittedName>
        <fullName evidence="2">Tetratricopeptide repeat protein</fullName>
    </submittedName>
</protein>
<feature type="signal peptide" evidence="1">
    <location>
        <begin position="1"/>
        <end position="20"/>
    </location>
</feature>
<dbReference type="OrthoDB" id="8875254at2"/>
<dbReference type="AlphaFoldDB" id="A0A430HJA9"/>
<keyword evidence="1" id="KW-0732">Signal</keyword>